<evidence type="ECO:0000313" key="2">
    <source>
        <dbReference type="EnsemblPlants" id="TuG1812G0100001878.01.T01.cds405418"/>
    </source>
</evidence>
<organism evidence="2 3">
    <name type="scientific">Triticum urartu</name>
    <name type="common">Red wild einkorn</name>
    <name type="synonym">Crithodium urartu</name>
    <dbReference type="NCBI Taxonomy" id="4572"/>
    <lineage>
        <taxon>Eukaryota</taxon>
        <taxon>Viridiplantae</taxon>
        <taxon>Streptophyta</taxon>
        <taxon>Embryophyta</taxon>
        <taxon>Tracheophyta</taxon>
        <taxon>Spermatophyta</taxon>
        <taxon>Magnoliopsida</taxon>
        <taxon>Liliopsida</taxon>
        <taxon>Poales</taxon>
        <taxon>Poaceae</taxon>
        <taxon>BOP clade</taxon>
        <taxon>Pooideae</taxon>
        <taxon>Triticodae</taxon>
        <taxon>Triticeae</taxon>
        <taxon>Triticinae</taxon>
        <taxon>Triticum</taxon>
    </lineage>
</organism>
<dbReference type="EnsemblPlants" id="TuG1812G0100001878.01.T01">
    <property type="protein sequence ID" value="TuG1812G0100001878.01.T01.cds405418"/>
    <property type="gene ID" value="TuG1812G0100001878.01"/>
</dbReference>
<gene>
    <name evidence="2" type="primary">LOC125531071</name>
</gene>
<reference evidence="3" key="1">
    <citation type="journal article" date="2013" name="Nature">
        <title>Draft genome of the wheat A-genome progenitor Triticum urartu.</title>
        <authorList>
            <person name="Ling H.Q."/>
            <person name="Zhao S."/>
            <person name="Liu D."/>
            <person name="Wang J."/>
            <person name="Sun H."/>
            <person name="Zhang C."/>
            <person name="Fan H."/>
            <person name="Li D."/>
            <person name="Dong L."/>
            <person name="Tao Y."/>
            <person name="Gao C."/>
            <person name="Wu H."/>
            <person name="Li Y."/>
            <person name="Cui Y."/>
            <person name="Guo X."/>
            <person name="Zheng S."/>
            <person name="Wang B."/>
            <person name="Yu K."/>
            <person name="Liang Q."/>
            <person name="Yang W."/>
            <person name="Lou X."/>
            <person name="Chen J."/>
            <person name="Feng M."/>
            <person name="Jian J."/>
            <person name="Zhang X."/>
            <person name="Luo G."/>
            <person name="Jiang Y."/>
            <person name="Liu J."/>
            <person name="Wang Z."/>
            <person name="Sha Y."/>
            <person name="Zhang B."/>
            <person name="Wu H."/>
            <person name="Tang D."/>
            <person name="Shen Q."/>
            <person name="Xue P."/>
            <person name="Zou S."/>
            <person name="Wang X."/>
            <person name="Liu X."/>
            <person name="Wang F."/>
            <person name="Yang Y."/>
            <person name="An X."/>
            <person name="Dong Z."/>
            <person name="Zhang K."/>
            <person name="Zhang X."/>
            <person name="Luo M.C."/>
            <person name="Dvorak J."/>
            <person name="Tong Y."/>
            <person name="Wang J."/>
            <person name="Yang H."/>
            <person name="Li Z."/>
            <person name="Wang D."/>
            <person name="Zhang A."/>
            <person name="Wang J."/>
        </authorList>
    </citation>
    <scope>NUCLEOTIDE SEQUENCE</scope>
    <source>
        <strain evidence="3">cv. G1812</strain>
    </source>
</reference>
<feature type="transmembrane region" description="Helical" evidence="1">
    <location>
        <begin position="146"/>
        <end position="171"/>
    </location>
</feature>
<reference evidence="2" key="2">
    <citation type="submission" date="2018-03" db="EMBL/GenBank/DDBJ databases">
        <title>The Triticum urartu genome reveals the dynamic nature of wheat genome evolution.</title>
        <authorList>
            <person name="Ling H."/>
            <person name="Ma B."/>
            <person name="Shi X."/>
            <person name="Liu H."/>
            <person name="Dong L."/>
            <person name="Sun H."/>
            <person name="Cao Y."/>
            <person name="Gao Q."/>
            <person name="Zheng S."/>
            <person name="Li Y."/>
            <person name="Yu Y."/>
            <person name="Du H."/>
            <person name="Qi M."/>
            <person name="Li Y."/>
            <person name="Yu H."/>
            <person name="Cui Y."/>
            <person name="Wang N."/>
            <person name="Chen C."/>
            <person name="Wu H."/>
            <person name="Zhao Y."/>
            <person name="Zhang J."/>
            <person name="Li Y."/>
            <person name="Zhou W."/>
            <person name="Zhang B."/>
            <person name="Hu W."/>
            <person name="Eijk M."/>
            <person name="Tang J."/>
            <person name="Witsenboer H."/>
            <person name="Zhao S."/>
            <person name="Li Z."/>
            <person name="Zhang A."/>
            <person name="Wang D."/>
            <person name="Liang C."/>
        </authorList>
    </citation>
    <scope>NUCLEOTIDE SEQUENCE [LARGE SCALE GENOMIC DNA]</scope>
    <source>
        <strain evidence="2">cv. G1812</strain>
    </source>
</reference>
<dbReference type="Proteomes" id="UP000015106">
    <property type="component" value="Chromosome 1"/>
</dbReference>
<accession>A0A8R7P632</accession>
<keyword evidence="1" id="KW-1133">Transmembrane helix</keyword>
<keyword evidence="3" id="KW-1185">Reference proteome</keyword>
<protein>
    <submittedName>
        <fullName evidence="2">Uncharacterized protein</fullName>
    </submittedName>
</protein>
<name>A0A8R7P632_TRIUA</name>
<dbReference type="Gramene" id="TuG1812G0100001878.01.T01">
    <property type="protein sequence ID" value="TuG1812G0100001878.01.T01.cds405418"/>
    <property type="gene ID" value="TuG1812G0100001878.01"/>
</dbReference>
<reference evidence="2" key="3">
    <citation type="submission" date="2022-06" db="UniProtKB">
        <authorList>
            <consortium name="EnsemblPlants"/>
        </authorList>
    </citation>
    <scope>IDENTIFICATION</scope>
</reference>
<keyword evidence="1" id="KW-0472">Membrane</keyword>
<evidence type="ECO:0000256" key="1">
    <source>
        <dbReference type="SAM" id="Phobius"/>
    </source>
</evidence>
<keyword evidence="1" id="KW-0812">Transmembrane</keyword>
<dbReference type="AlphaFoldDB" id="A0A8R7P632"/>
<proteinExistence type="predicted"/>
<evidence type="ECO:0000313" key="3">
    <source>
        <dbReference type="Proteomes" id="UP000015106"/>
    </source>
</evidence>
<sequence>MLQGCSLAPPVLRVVEVAREVEAVAVGLVRVDGVEGLDQVEAQDIVKAEGIGVTSGTSPGELVEEEELGVAEDQMVDTGLALDPDPAPAAVRVAPHQLLVAMDMPMLMVRVGVGVKVAVQMGLPDPELALALARDMVRVAYQRHPLLLVVVMVPATLMLVVLVTVVVAVTMEMVVVPVLVQDRPATMILLGALRMEEEEATVVAQLEAAPKVQALESGLALGLARDKPVVLAQMAQVMPPEWVAAWVVAMVVALMEEAVVVEAVDPDLEVAGTTKLLFVEQAIAGTQHIFIFSSFY</sequence>